<comment type="caution">
    <text evidence="1">The sequence shown here is derived from an EMBL/GenBank/DDBJ whole genome shotgun (WGS) entry which is preliminary data.</text>
</comment>
<dbReference type="AlphaFoldDB" id="T1CSQ0"/>
<proteinExistence type="predicted"/>
<keyword evidence="2" id="KW-1185">Reference proteome</keyword>
<evidence type="ECO:0000313" key="1">
    <source>
        <dbReference type="EMBL" id="GAD19849.1"/>
    </source>
</evidence>
<dbReference type="STRING" id="1325130.HFN_1089"/>
<protein>
    <submittedName>
        <fullName evidence="1">Uncharacterized protein</fullName>
    </submittedName>
</protein>
<name>T1CSQ0_9HELI</name>
<sequence>MTGRSKRESKTYRMDCHAVLQLLAITIFLDSSLSAKA</sequence>
<organism evidence="1 2">
    <name type="scientific">Helicobacter fennelliae MRY12-0050</name>
    <dbReference type="NCBI Taxonomy" id="1325130"/>
    <lineage>
        <taxon>Bacteria</taxon>
        <taxon>Pseudomonadati</taxon>
        <taxon>Campylobacterota</taxon>
        <taxon>Epsilonproteobacteria</taxon>
        <taxon>Campylobacterales</taxon>
        <taxon>Helicobacteraceae</taxon>
        <taxon>Helicobacter</taxon>
    </lineage>
</organism>
<evidence type="ECO:0000313" key="2">
    <source>
        <dbReference type="Proteomes" id="UP000018143"/>
    </source>
</evidence>
<reference evidence="1 2" key="1">
    <citation type="journal article" date="2013" name="Genome Announc.">
        <title>Draft Genome Sequence of Helicobacter fennelliae Strain MRY12-0050, Isolated from a Bacteremia Patient.</title>
        <authorList>
            <person name="Rimbara E."/>
            <person name="Matsui M."/>
            <person name="Mori S."/>
            <person name="Suzuki S."/>
            <person name="Suzuki M."/>
            <person name="Kim H."/>
            <person name="Sekizuka T."/>
            <person name="Kuroda M."/>
            <person name="Shibayama K."/>
        </authorList>
    </citation>
    <scope>NUCLEOTIDE SEQUENCE [LARGE SCALE GENOMIC DNA]</scope>
    <source>
        <strain evidence="1 2">MRY12-0050</strain>
    </source>
</reference>
<gene>
    <name evidence="1" type="ORF">HFN_1089</name>
</gene>
<accession>T1CSQ0</accession>
<dbReference type="Proteomes" id="UP000018143">
    <property type="component" value="Unassembled WGS sequence"/>
</dbReference>
<dbReference type="EMBL" id="BASD01000027">
    <property type="protein sequence ID" value="GAD19849.1"/>
    <property type="molecule type" value="Genomic_DNA"/>
</dbReference>